<dbReference type="GO" id="GO:0008610">
    <property type="term" value="P:lipid biosynthetic process"/>
    <property type="evidence" value="ECO:0007669"/>
    <property type="project" value="UniProtKB-ARBA"/>
</dbReference>
<feature type="compositionally biased region" description="Basic and acidic residues" evidence="4">
    <location>
        <begin position="1063"/>
        <end position="1074"/>
    </location>
</feature>
<dbReference type="Pfam" id="PF00501">
    <property type="entry name" value="AMP-binding"/>
    <property type="match status" value="1"/>
</dbReference>
<dbReference type="AlphaFoldDB" id="A0A1M5F300"/>
<proteinExistence type="predicted"/>
<evidence type="ECO:0000313" key="7">
    <source>
        <dbReference type="Proteomes" id="UP000184501"/>
    </source>
</evidence>
<dbReference type="Pfam" id="PF13193">
    <property type="entry name" value="AMP-binding_C"/>
    <property type="match status" value="1"/>
</dbReference>
<dbReference type="GO" id="GO:0005737">
    <property type="term" value="C:cytoplasm"/>
    <property type="evidence" value="ECO:0007669"/>
    <property type="project" value="TreeGrafter"/>
</dbReference>
<comment type="cofactor">
    <cofactor evidence="1">
        <name>pantetheine 4'-phosphate</name>
        <dbReference type="ChEBI" id="CHEBI:47942"/>
    </cofactor>
</comment>
<dbReference type="RefSeq" id="WP_073484315.1">
    <property type="nucleotide sequence ID" value="NZ_FQVN01000005.1"/>
</dbReference>
<dbReference type="Proteomes" id="UP000184501">
    <property type="component" value="Unassembled WGS sequence"/>
</dbReference>
<evidence type="ECO:0000256" key="2">
    <source>
        <dbReference type="ARBA" id="ARBA00022450"/>
    </source>
</evidence>
<name>A0A1M5F300_STRHI</name>
<dbReference type="NCBIfam" id="TIGR01733">
    <property type="entry name" value="AA-adenyl-dom"/>
    <property type="match status" value="1"/>
</dbReference>
<dbReference type="InterPro" id="IPR009081">
    <property type="entry name" value="PP-bd_ACP"/>
</dbReference>
<keyword evidence="7" id="KW-1185">Reference proteome</keyword>
<dbReference type="FunFam" id="3.40.50.980:FF:000001">
    <property type="entry name" value="Non-ribosomal peptide synthetase"/>
    <property type="match status" value="1"/>
</dbReference>
<accession>A0A1M5F300</accession>
<organism evidence="6 7">
    <name type="scientific">Streptoalloteichus hindustanus</name>
    <dbReference type="NCBI Taxonomy" id="2017"/>
    <lineage>
        <taxon>Bacteria</taxon>
        <taxon>Bacillati</taxon>
        <taxon>Actinomycetota</taxon>
        <taxon>Actinomycetes</taxon>
        <taxon>Pseudonocardiales</taxon>
        <taxon>Pseudonocardiaceae</taxon>
        <taxon>Streptoalloteichus</taxon>
    </lineage>
</organism>
<dbReference type="Gene3D" id="3.40.50.980">
    <property type="match status" value="2"/>
</dbReference>
<dbReference type="InterPro" id="IPR045851">
    <property type="entry name" value="AMP-bd_C_sf"/>
</dbReference>
<dbReference type="OrthoDB" id="2472181at2"/>
<dbReference type="SMART" id="SM00823">
    <property type="entry name" value="PKS_PP"/>
    <property type="match status" value="1"/>
</dbReference>
<dbReference type="Gene3D" id="2.30.38.10">
    <property type="entry name" value="Luciferase, Domain 3"/>
    <property type="match status" value="1"/>
</dbReference>
<protein>
    <submittedName>
        <fullName evidence="6">Nonribosomal peptide synthetase protein BlmIX</fullName>
    </submittedName>
</protein>
<dbReference type="Pfam" id="PF00550">
    <property type="entry name" value="PP-binding"/>
    <property type="match status" value="1"/>
</dbReference>
<dbReference type="Gene3D" id="3.30.559.30">
    <property type="entry name" value="Nonribosomal peptide synthetase, condensation domain"/>
    <property type="match status" value="1"/>
</dbReference>
<evidence type="ECO:0000256" key="3">
    <source>
        <dbReference type="ARBA" id="ARBA00022553"/>
    </source>
</evidence>
<dbReference type="InterPro" id="IPR000873">
    <property type="entry name" value="AMP-dep_synth/lig_dom"/>
</dbReference>
<dbReference type="SUPFAM" id="SSF52777">
    <property type="entry name" value="CoA-dependent acyltransferases"/>
    <property type="match status" value="2"/>
</dbReference>
<dbReference type="PANTHER" id="PTHR45527">
    <property type="entry name" value="NONRIBOSOMAL PEPTIDE SYNTHETASE"/>
    <property type="match status" value="1"/>
</dbReference>
<dbReference type="PROSITE" id="PS50075">
    <property type="entry name" value="CARRIER"/>
    <property type="match status" value="1"/>
</dbReference>
<dbReference type="CDD" id="cd12115">
    <property type="entry name" value="A_NRPS_Sfm_like"/>
    <property type="match status" value="1"/>
</dbReference>
<keyword evidence="3" id="KW-0597">Phosphoprotein</keyword>
<dbReference type="GO" id="GO:0044550">
    <property type="term" value="P:secondary metabolite biosynthetic process"/>
    <property type="evidence" value="ECO:0007669"/>
    <property type="project" value="TreeGrafter"/>
</dbReference>
<dbReference type="InterPro" id="IPR020806">
    <property type="entry name" value="PKS_PP-bd"/>
</dbReference>
<dbReference type="EMBL" id="FQVN01000005">
    <property type="protein sequence ID" value="SHF85728.1"/>
    <property type="molecule type" value="Genomic_DNA"/>
</dbReference>
<dbReference type="InterPro" id="IPR001242">
    <property type="entry name" value="Condensation_dom"/>
</dbReference>
<feature type="region of interest" description="Disordered" evidence="4">
    <location>
        <begin position="1063"/>
        <end position="1092"/>
    </location>
</feature>
<evidence type="ECO:0000256" key="4">
    <source>
        <dbReference type="SAM" id="MobiDB-lite"/>
    </source>
</evidence>
<dbReference type="GO" id="GO:0003824">
    <property type="term" value="F:catalytic activity"/>
    <property type="evidence" value="ECO:0007669"/>
    <property type="project" value="InterPro"/>
</dbReference>
<dbReference type="Gene3D" id="1.10.1200.10">
    <property type="entry name" value="ACP-like"/>
    <property type="match status" value="1"/>
</dbReference>
<keyword evidence="2" id="KW-0596">Phosphopantetheine</keyword>
<dbReference type="SUPFAM" id="SSF56801">
    <property type="entry name" value="Acetyl-CoA synthetase-like"/>
    <property type="match status" value="1"/>
</dbReference>
<reference evidence="6 7" key="1">
    <citation type="submission" date="2016-11" db="EMBL/GenBank/DDBJ databases">
        <authorList>
            <person name="Jaros S."/>
            <person name="Januszkiewicz K."/>
            <person name="Wedrychowicz H."/>
        </authorList>
    </citation>
    <scope>NUCLEOTIDE SEQUENCE [LARGE SCALE GENOMIC DNA]</scope>
    <source>
        <strain evidence="6 7">DSM 44523</strain>
    </source>
</reference>
<dbReference type="Gene3D" id="3.30.559.10">
    <property type="entry name" value="Chloramphenicol acetyltransferase-like domain"/>
    <property type="match status" value="1"/>
</dbReference>
<evidence type="ECO:0000259" key="5">
    <source>
        <dbReference type="PROSITE" id="PS50075"/>
    </source>
</evidence>
<dbReference type="PANTHER" id="PTHR45527:SF1">
    <property type="entry name" value="FATTY ACID SYNTHASE"/>
    <property type="match status" value="1"/>
</dbReference>
<dbReference type="GO" id="GO:0043041">
    <property type="term" value="P:amino acid activation for nonribosomal peptide biosynthetic process"/>
    <property type="evidence" value="ECO:0007669"/>
    <property type="project" value="TreeGrafter"/>
</dbReference>
<sequence>MTTTACGGTGVGGAGAPLASAQRRLWFLHQLAPGSAAYNICTAIELTGRLDLAALRDAVLRLGRRHEVLRATFGVVDDEPRQWFDSPAVAPTLVDLSEVDGGGWSEVERRMREVAARPFDLAAGPPVAWLLFRLTPERHVLVFSVHHIVFDGGSLAVVCAELEAAYRASREGRPDGLPDGIPGYSDLIGLESTLADEDSVDFWRETLRDAPARSAVFGTHRAPAAAPAQLVDRRAVTDWDAFDALCRREGVTHYVTLLAALGCLVARYSGQRDVVLGSPVALRGHEALSSVVGMLTNTLPLRLRLDGDPTFRQVLARARDSVMDALEHQLTPFEEIVDALEVARDPQVSPLFQVLFAYQRRPEAPALPEVASRLVPVPTAAAKYELTVTATEFATRSSTGSDTGSATGSGTGSVSGLELAFEADPGHCGDADLRAFSRHFRTLLDAAVRKPDTPLSALPLLSEVERQRLAPLTRPRERTPAARPVHHLVERVARERPDAIALVCGQEHVSYRELNRRANRLARELRHRGCGQDEIVAVRMRRRPDLVVAILAVLKAGAAYLPIDLAHPVERVRGTLRDAVARLVITESELRSDLDGTAVPAVLPDDPDLARHSDGDLGVPVAPTALAYVLSTSGSTGRPKGVAIQHDSAAAFLGWVADAFPGDDLAAVLATTSVGFDLSVFELFGPLTTGGSVVLADSALQVPELAAARAATLLNTVPSAAEALLDVDGLPTSLRAVNLAGEPLHRDLVRRIQDRLPGVVVRNLYGPSEATTYATATALSTEDDQQPTIGTAISPAAAWVAGEAGEPEPAHVVGELVIGGPTVARGYLGRPGLTAASFRPDPRGGGSRIYRTGDLARRRGDGHLVFLGRTDDQVKVRGVRIELGEVEAVLREIAGVRAAVAVPTGRGAADRQLVGFVTPEPGAAIVPEEVLSTLRTRLPAVMVPTRLTVLEALPLNDNGKIDRGALVRMAELARPQATPPVPPRTTLERLIAEVWREVLGLDQVGVHDGFFEAGGTSLTLLRLHSALSRKVRPAPSLVDLFRFPTIAALAVFLTQRDTAPDAAHNELSARARERGARRRAVAARRPAGEVDA</sequence>
<dbReference type="InterPro" id="IPR023213">
    <property type="entry name" value="CAT-like_dom_sf"/>
</dbReference>
<dbReference type="InterPro" id="IPR010071">
    <property type="entry name" value="AA_adenyl_dom"/>
</dbReference>
<feature type="domain" description="Carrier" evidence="5">
    <location>
        <begin position="982"/>
        <end position="1057"/>
    </location>
</feature>
<gene>
    <name evidence="6" type="ORF">SAMN05444320_105247</name>
</gene>
<dbReference type="GO" id="GO:0031177">
    <property type="term" value="F:phosphopantetheine binding"/>
    <property type="evidence" value="ECO:0007669"/>
    <property type="project" value="InterPro"/>
</dbReference>
<dbReference type="CDD" id="cd19531">
    <property type="entry name" value="LCL_NRPS-like"/>
    <property type="match status" value="1"/>
</dbReference>
<dbReference type="Pfam" id="PF00668">
    <property type="entry name" value="Condensation"/>
    <property type="match status" value="1"/>
</dbReference>
<dbReference type="Gene3D" id="3.30.300.30">
    <property type="match status" value="1"/>
</dbReference>
<evidence type="ECO:0000256" key="1">
    <source>
        <dbReference type="ARBA" id="ARBA00001957"/>
    </source>
</evidence>
<dbReference type="InterPro" id="IPR025110">
    <property type="entry name" value="AMP-bd_C"/>
</dbReference>
<dbReference type="SUPFAM" id="SSF47336">
    <property type="entry name" value="ACP-like"/>
    <property type="match status" value="1"/>
</dbReference>
<dbReference type="InterPro" id="IPR036736">
    <property type="entry name" value="ACP-like_sf"/>
</dbReference>
<dbReference type="STRING" id="2017.SAMN05444320_105247"/>
<evidence type="ECO:0000313" key="6">
    <source>
        <dbReference type="EMBL" id="SHF85728.1"/>
    </source>
</evidence>